<feature type="compositionally biased region" description="Basic and acidic residues" evidence="1">
    <location>
        <begin position="130"/>
        <end position="139"/>
    </location>
</feature>
<feature type="compositionally biased region" description="Polar residues" evidence="1">
    <location>
        <begin position="583"/>
        <end position="592"/>
    </location>
</feature>
<comment type="caution">
    <text evidence="3">The sequence shown here is derived from an EMBL/GenBank/DDBJ whole genome shotgun (WGS) entry which is preliminary data.</text>
</comment>
<name>A0AA36GD44_9BILA</name>
<feature type="compositionally biased region" description="Low complexity" evidence="1">
    <location>
        <begin position="525"/>
        <end position="547"/>
    </location>
</feature>
<feature type="compositionally biased region" description="Basic and acidic residues" evidence="1">
    <location>
        <begin position="99"/>
        <end position="108"/>
    </location>
</feature>
<dbReference type="Proteomes" id="UP001177023">
    <property type="component" value="Unassembled WGS sequence"/>
</dbReference>
<feature type="compositionally biased region" description="Basic and acidic residues" evidence="1">
    <location>
        <begin position="161"/>
        <end position="170"/>
    </location>
</feature>
<evidence type="ECO:0000313" key="3">
    <source>
        <dbReference type="EMBL" id="CAJ0586685.1"/>
    </source>
</evidence>
<sequence>MLPFSSLCFVTTLLHVAVLVGCARRRATGRKSKRRENSSKVLRNRRRINKMSSSGLPGHCTSAGNKDSTSDSCHDTSSKGSMSSSGLPGHFTSAGNKDSTSDSCHDTSSKGSMSSSGLPGHCTSAGNKDSTSDSCHDTSSKGSMSSSGLPGHCTSAGNKDSTSDSCHDTSSKGSMSSSGLPGHFTSAGNKDSTSDSCHDTSSKGSMSSSGLPGHCTSAGNKDSTSDSSQDTSSKDSVLQSIIETEVIEFPRAAEDEESNDENVDNNVEVARRIFGRWTRNSFSSHASHIAFYEELLKMWTELDQRLRDQGRPIKSTRPRPGVTPCEVSGHDVLPDFATEPEWHSAEKRALERARAHAALEPDALFKIYDAALGHLFTLVDLEKNRLSKAVEEIASVNDALESMNKHVLEQRKVVRGHQEKVEGFGHIQKRIWAHILQEHSVEKSGKTRSVTNIFRPKTAKIILNEASVEPTIEGPEKPMKIAHPADREQQRGEVKPAKFVSATAVVAAPDTGPQREDENTASCCPSTASATTAVRPATPSSTTTAISLEKSMTPSTGRSSVTNISEVRGAFDSPKSKYHGENDNVNSIASSNGKQPSPKPEKPKSGDEKK</sequence>
<dbReference type="EMBL" id="CATQJA010002709">
    <property type="protein sequence ID" value="CAJ0586685.1"/>
    <property type="molecule type" value="Genomic_DNA"/>
</dbReference>
<feature type="region of interest" description="Disordered" evidence="1">
    <location>
        <begin position="509"/>
        <end position="610"/>
    </location>
</feature>
<feature type="compositionally biased region" description="Basic and acidic residues" evidence="1">
    <location>
        <begin position="192"/>
        <end position="201"/>
    </location>
</feature>
<organism evidence="3 4">
    <name type="scientific">Mesorhabditis spiculigera</name>
    <dbReference type="NCBI Taxonomy" id="96644"/>
    <lineage>
        <taxon>Eukaryota</taxon>
        <taxon>Metazoa</taxon>
        <taxon>Ecdysozoa</taxon>
        <taxon>Nematoda</taxon>
        <taxon>Chromadorea</taxon>
        <taxon>Rhabditida</taxon>
        <taxon>Rhabditina</taxon>
        <taxon>Rhabditomorpha</taxon>
        <taxon>Rhabditoidea</taxon>
        <taxon>Rhabditidae</taxon>
        <taxon>Mesorhabditinae</taxon>
        <taxon>Mesorhabditis</taxon>
    </lineage>
</organism>
<gene>
    <name evidence="3" type="ORF">MSPICULIGERA_LOCUS24676</name>
</gene>
<keyword evidence="4" id="KW-1185">Reference proteome</keyword>
<feature type="chain" id="PRO_5041412689" evidence="2">
    <location>
        <begin position="30"/>
        <end position="610"/>
    </location>
</feature>
<evidence type="ECO:0000313" key="4">
    <source>
        <dbReference type="Proteomes" id="UP001177023"/>
    </source>
</evidence>
<proteinExistence type="predicted"/>
<feature type="signal peptide" evidence="2">
    <location>
        <begin position="1"/>
        <end position="29"/>
    </location>
</feature>
<feature type="compositionally biased region" description="Basic and acidic residues" evidence="1">
    <location>
        <begin position="68"/>
        <end position="77"/>
    </location>
</feature>
<dbReference type="AlphaFoldDB" id="A0AA36GD44"/>
<evidence type="ECO:0000256" key="1">
    <source>
        <dbReference type="SAM" id="MobiDB-lite"/>
    </source>
</evidence>
<feature type="non-terminal residue" evidence="3">
    <location>
        <position position="610"/>
    </location>
</feature>
<keyword evidence="2" id="KW-0732">Signal</keyword>
<protein>
    <submittedName>
        <fullName evidence="3">Uncharacterized protein</fullName>
    </submittedName>
</protein>
<feature type="region of interest" description="Disordered" evidence="1">
    <location>
        <begin position="26"/>
        <end position="239"/>
    </location>
</feature>
<feature type="compositionally biased region" description="Basic and acidic residues" evidence="1">
    <location>
        <begin position="599"/>
        <end position="610"/>
    </location>
</feature>
<evidence type="ECO:0000256" key="2">
    <source>
        <dbReference type="SAM" id="SignalP"/>
    </source>
</evidence>
<feature type="compositionally biased region" description="Low complexity" evidence="1">
    <location>
        <begin position="221"/>
        <end position="236"/>
    </location>
</feature>
<feature type="compositionally biased region" description="Polar residues" evidence="1">
    <location>
        <begin position="550"/>
        <end position="565"/>
    </location>
</feature>
<accession>A0AA36GD44</accession>
<reference evidence="3" key="1">
    <citation type="submission" date="2023-06" db="EMBL/GenBank/DDBJ databases">
        <authorList>
            <person name="Delattre M."/>
        </authorList>
    </citation>
    <scope>NUCLEOTIDE SEQUENCE</scope>
    <source>
        <strain evidence="3">AF72</strain>
    </source>
</reference>